<comment type="caution">
    <text evidence="2">The sequence shown here is derived from an EMBL/GenBank/DDBJ whole genome shotgun (WGS) entry which is preliminary data.</text>
</comment>
<protein>
    <submittedName>
        <fullName evidence="2">Uncharacterized protein</fullName>
    </submittedName>
</protein>
<sequence length="58" mass="6607">MSPQGRRAWLHRDANYVEASSIPQDGFRRSLPPPARLIPTGQTIETKMPMIRPVPRPQ</sequence>
<name>A0A0J1BE51_RHOIS</name>
<dbReference type="Proteomes" id="UP000036367">
    <property type="component" value="Unassembled WGS sequence"/>
</dbReference>
<evidence type="ECO:0000313" key="3">
    <source>
        <dbReference type="Proteomes" id="UP000036367"/>
    </source>
</evidence>
<dbReference type="AlphaFoldDB" id="A0A0J1BE51"/>
<accession>A0A0J1BE51</accession>
<feature type="region of interest" description="Disordered" evidence="1">
    <location>
        <begin position="24"/>
        <end position="58"/>
    </location>
</feature>
<gene>
    <name evidence="2" type="ORF">RISK_003074</name>
</gene>
<reference evidence="2" key="1">
    <citation type="submission" date="2015-05" db="EMBL/GenBank/DDBJ databases">
        <title>Permanent draft genome of Rhodopirellula islandicus K833.</title>
        <authorList>
            <person name="Kizina J."/>
            <person name="Richter M."/>
            <person name="Glockner F.O."/>
            <person name="Harder J."/>
        </authorList>
    </citation>
    <scope>NUCLEOTIDE SEQUENCE [LARGE SCALE GENOMIC DNA]</scope>
    <source>
        <strain evidence="2">K833</strain>
    </source>
</reference>
<dbReference type="EMBL" id="LECT01000025">
    <property type="protein sequence ID" value="KLU04806.1"/>
    <property type="molecule type" value="Genomic_DNA"/>
</dbReference>
<keyword evidence="3" id="KW-1185">Reference proteome</keyword>
<evidence type="ECO:0000313" key="2">
    <source>
        <dbReference type="EMBL" id="KLU04806.1"/>
    </source>
</evidence>
<dbReference type="PATRIC" id="fig|595434.4.peg.2931"/>
<evidence type="ECO:0000256" key="1">
    <source>
        <dbReference type="SAM" id="MobiDB-lite"/>
    </source>
</evidence>
<proteinExistence type="predicted"/>
<organism evidence="2 3">
    <name type="scientific">Rhodopirellula islandica</name>
    <dbReference type="NCBI Taxonomy" id="595434"/>
    <lineage>
        <taxon>Bacteria</taxon>
        <taxon>Pseudomonadati</taxon>
        <taxon>Planctomycetota</taxon>
        <taxon>Planctomycetia</taxon>
        <taxon>Pirellulales</taxon>
        <taxon>Pirellulaceae</taxon>
        <taxon>Rhodopirellula</taxon>
    </lineage>
</organism>